<comment type="similarity">
    <text evidence="1">Belongs to the glycosyltransferase 28 family.</text>
</comment>
<dbReference type="InterPro" id="IPR002213">
    <property type="entry name" value="UDP_glucos_trans"/>
</dbReference>
<dbReference type="EMBL" id="JBFAUK010000049">
    <property type="protein sequence ID" value="MEV5511070.1"/>
    <property type="molecule type" value="Genomic_DNA"/>
</dbReference>
<dbReference type="NCBIfam" id="TIGR04516">
    <property type="entry name" value="glycosyl_450act"/>
    <property type="match status" value="1"/>
</dbReference>
<feature type="domain" description="Erythromycin biosynthesis protein CIII-like N-terminal" evidence="6">
    <location>
        <begin position="40"/>
        <end position="279"/>
    </location>
</feature>
<dbReference type="PANTHER" id="PTHR48050">
    <property type="entry name" value="STEROL 3-BETA-GLUCOSYLTRANSFERASE"/>
    <property type="match status" value="1"/>
</dbReference>
<evidence type="ECO:0000259" key="6">
    <source>
        <dbReference type="Pfam" id="PF21036"/>
    </source>
</evidence>
<dbReference type="PANTHER" id="PTHR48050:SF13">
    <property type="entry name" value="STEROL 3-BETA-GLUCOSYLTRANSFERASE UGT80A2"/>
    <property type="match status" value="1"/>
</dbReference>
<protein>
    <submittedName>
        <fullName evidence="7">Activator-dependent family glycosyltransferase</fullName>
    </submittedName>
</protein>
<dbReference type="InterPro" id="IPR048284">
    <property type="entry name" value="EryCIII-like_N"/>
</dbReference>
<dbReference type="InterPro" id="IPR050426">
    <property type="entry name" value="Glycosyltransferase_28"/>
</dbReference>
<evidence type="ECO:0000256" key="2">
    <source>
        <dbReference type="ARBA" id="ARBA00022676"/>
    </source>
</evidence>
<dbReference type="Proteomes" id="UP001552594">
    <property type="component" value="Unassembled WGS sequence"/>
</dbReference>
<comment type="caution">
    <text evidence="7">The sequence shown here is derived from an EMBL/GenBank/DDBJ whole genome shotgun (WGS) entry which is preliminary data.</text>
</comment>
<sequence>MRVSRVRLGAEFLKGLIGLRILFTCIPWRTHFQALVPLAWALQAAGHEVRVASGPELTDAVTASGLPAVPVGSDEPVVEKLDALLVPEVMAKVQELAERGDLLTDLSENREEELTWERLRWGYQMTQRTQAAMNDAMVEELVEYCRWWQPDLVLWDWLSHAGAIAATAVGAPHGRMLLELDVVGRMRRHYLRVRAEQAPEKREDPLGDWLGEWAEKFGAEFSEEMVTGQFAVEQMVGSMRLESPLPHLPLRYIPYNGPSVVPHWARRDPARRRVLATFGLSLEQAERHQAISMEQMQGMLDALADLDIELVVTLPERFQRELERVPDNTRMVEFVPLHAIVPSCSAVIHHGGVPGFLEAIAHGVPQLALGSACPDMGERGPRLVRSGAGLWIRGDAPEDLDGERVRERLVRLLEEPSFREAAGRLGEELAAQPSPAEVVRDLERIVDRSGSR</sequence>
<reference evidence="7 8" key="1">
    <citation type="submission" date="2024-06" db="EMBL/GenBank/DDBJ databases">
        <title>The Natural Products Discovery Center: Release of the First 8490 Sequenced Strains for Exploring Actinobacteria Biosynthetic Diversity.</title>
        <authorList>
            <person name="Kalkreuter E."/>
            <person name="Kautsar S.A."/>
            <person name="Yang D."/>
            <person name="Bader C.D."/>
            <person name="Teijaro C.N."/>
            <person name="Fluegel L."/>
            <person name="Davis C.M."/>
            <person name="Simpson J.R."/>
            <person name="Lauterbach L."/>
            <person name="Steele A.D."/>
            <person name="Gui C."/>
            <person name="Meng S."/>
            <person name="Li G."/>
            <person name="Viehrig K."/>
            <person name="Ye F."/>
            <person name="Su P."/>
            <person name="Kiefer A.F."/>
            <person name="Nichols A."/>
            <person name="Cepeda A.J."/>
            <person name="Yan W."/>
            <person name="Fan B."/>
            <person name="Jiang Y."/>
            <person name="Adhikari A."/>
            <person name="Zheng C.-J."/>
            <person name="Schuster L."/>
            <person name="Cowan T.M."/>
            <person name="Smanski M.J."/>
            <person name="Chevrette M.G."/>
            <person name="De Carvalho L.P.S."/>
            <person name="Shen B."/>
        </authorList>
    </citation>
    <scope>NUCLEOTIDE SEQUENCE [LARGE SCALE GENOMIC DNA]</scope>
    <source>
        <strain evidence="7 8">NPDC052347</strain>
    </source>
</reference>
<evidence type="ECO:0000259" key="5">
    <source>
        <dbReference type="Pfam" id="PF06722"/>
    </source>
</evidence>
<name>A0ABV3K7E6_STRON</name>
<feature type="domain" description="Erythromycin biosynthesis protein CIII-like C-terminal" evidence="5">
    <location>
        <begin position="299"/>
        <end position="444"/>
    </location>
</feature>
<dbReference type="Gene3D" id="3.40.50.2000">
    <property type="entry name" value="Glycogen Phosphorylase B"/>
    <property type="match status" value="2"/>
</dbReference>
<gene>
    <name evidence="7" type="ORF">AB0L16_32430</name>
</gene>
<keyword evidence="4" id="KW-0045">Antibiotic biosynthesis</keyword>
<dbReference type="SUPFAM" id="SSF53756">
    <property type="entry name" value="UDP-Glycosyltransferase/glycogen phosphorylase"/>
    <property type="match status" value="1"/>
</dbReference>
<dbReference type="Pfam" id="PF06722">
    <property type="entry name" value="EryCIII-like_C"/>
    <property type="match status" value="1"/>
</dbReference>
<evidence type="ECO:0000256" key="4">
    <source>
        <dbReference type="ARBA" id="ARBA00023194"/>
    </source>
</evidence>
<dbReference type="RefSeq" id="WP_161968596.1">
    <property type="nucleotide sequence ID" value="NZ_JBFAUK010000049.1"/>
</dbReference>
<proteinExistence type="inferred from homology"/>
<dbReference type="InterPro" id="IPR010610">
    <property type="entry name" value="EryCIII-like_C"/>
</dbReference>
<dbReference type="CDD" id="cd03784">
    <property type="entry name" value="GT1_Gtf-like"/>
    <property type="match status" value="1"/>
</dbReference>
<dbReference type="InterPro" id="IPR030953">
    <property type="entry name" value="Glycosyl_450act"/>
</dbReference>
<dbReference type="Pfam" id="PF21036">
    <property type="entry name" value="EryCIII-like_N"/>
    <property type="match status" value="1"/>
</dbReference>
<evidence type="ECO:0000256" key="1">
    <source>
        <dbReference type="ARBA" id="ARBA00006962"/>
    </source>
</evidence>
<keyword evidence="8" id="KW-1185">Reference proteome</keyword>
<keyword evidence="2" id="KW-0328">Glycosyltransferase</keyword>
<evidence type="ECO:0000313" key="8">
    <source>
        <dbReference type="Proteomes" id="UP001552594"/>
    </source>
</evidence>
<organism evidence="7 8">
    <name type="scientific">Streptomyces orinoci</name>
    <name type="common">Streptoverticillium orinoci</name>
    <dbReference type="NCBI Taxonomy" id="67339"/>
    <lineage>
        <taxon>Bacteria</taxon>
        <taxon>Bacillati</taxon>
        <taxon>Actinomycetota</taxon>
        <taxon>Actinomycetes</taxon>
        <taxon>Kitasatosporales</taxon>
        <taxon>Streptomycetaceae</taxon>
        <taxon>Streptomyces</taxon>
    </lineage>
</organism>
<evidence type="ECO:0000313" key="7">
    <source>
        <dbReference type="EMBL" id="MEV5511070.1"/>
    </source>
</evidence>
<evidence type="ECO:0000256" key="3">
    <source>
        <dbReference type="ARBA" id="ARBA00022679"/>
    </source>
</evidence>
<keyword evidence="3" id="KW-0808">Transferase</keyword>
<accession>A0ABV3K7E6</accession>